<dbReference type="SMART" id="SM00829">
    <property type="entry name" value="PKS_ER"/>
    <property type="match status" value="1"/>
</dbReference>
<dbReference type="Gene3D" id="3.40.50.720">
    <property type="entry name" value="NAD(P)-binding Rossmann-like Domain"/>
    <property type="match status" value="1"/>
</dbReference>
<name>A0A239H878_9NOCA</name>
<dbReference type="CDD" id="cd05288">
    <property type="entry name" value="PGDH"/>
    <property type="match status" value="1"/>
</dbReference>
<evidence type="ECO:0000313" key="4">
    <source>
        <dbReference type="Proteomes" id="UP000198327"/>
    </source>
</evidence>
<organism evidence="3 4">
    <name type="scientific">Rhodococcoides kyotonense</name>
    <dbReference type="NCBI Taxonomy" id="398843"/>
    <lineage>
        <taxon>Bacteria</taxon>
        <taxon>Bacillati</taxon>
        <taxon>Actinomycetota</taxon>
        <taxon>Actinomycetes</taxon>
        <taxon>Mycobacteriales</taxon>
        <taxon>Nocardiaceae</taxon>
        <taxon>Rhodococcoides</taxon>
    </lineage>
</organism>
<dbReference type="InterPro" id="IPR011032">
    <property type="entry name" value="GroES-like_sf"/>
</dbReference>
<gene>
    <name evidence="3" type="ORF">SAMN05421642_105128</name>
</gene>
<evidence type="ECO:0000259" key="2">
    <source>
        <dbReference type="SMART" id="SM00829"/>
    </source>
</evidence>
<accession>A0A239H878</accession>
<dbReference type="InterPro" id="IPR045010">
    <property type="entry name" value="MDR_fam"/>
</dbReference>
<dbReference type="InterPro" id="IPR036291">
    <property type="entry name" value="NAD(P)-bd_dom_sf"/>
</dbReference>
<dbReference type="Pfam" id="PF00107">
    <property type="entry name" value="ADH_zinc_N"/>
    <property type="match status" value="1"/>
</dbReference>
<dbReference type="Gene3D" id="3.90.180.10">
    <property type="entry name" value="Medium-chain alcohol dehydrogenases, catalytic domain"/>
    <property type="match status" value="1"/>
</dbReference>
<dbReference type="InterPro" id="IPR041694">
    <property type="entry name" value="ADH_N_2"/>
</dbReference>
<reference evidence="4" key="1">
    <citation type="submission" date="2017-06" db="EMBL/GenBank/DDBJ databases">
        <authorList>
            <person name="Varghese N."/>
            <person name="Submissions S."/>
        </authorList>
    </citation>
    <scope>NUCLEOTIDE SEQUENCE [LARGE SCALE GENOMIC DNA]</scope>
    <source>
        <strain evidence="4">JCM 23211</strain>
    </source>
</reference>
<dbReference type="SUPFAM" id="SSF51735">
    <property type="entry name" value="NAD(P)-binding Rossmann-fold domains"/>
    <property type="match status" value="1"/>
</dbReference>
<dbReference type="InterPro" id="IPR020843">
    <property type="entry name" value="ER"/>
</dbReference>
<dbReference type="PANTHER" id="PTHR43205:SF7">
    <property type="entry name" value="PROSTAGLANDIN REDUCTASE 1"/>
    <property type="match status" value="1"/>
</dbReference>
<dbReference type="InterPro" id="IPR013149">
    <property type="entry name" value="ADH-like_C"/>
</dbReference>
<dbReference type="PANTHER" id="PTHR43205">
    <property type="entry name" value="PROSTAGLANDIN REDUCTASE"/>
    <property type="match status" value="1"/>
</dbReference>
<feature type="domain" description="Enoyl reductase (ER)" evidence="2">
    <location>
        <begin position="54"/>
        <end position="377"/>
    </location>
</feature>
<dbReference type="SUPFAM" id="SSF50129">
    <property type="entry name" value="GroES-like"/>
    <property type="match status" value="1"/>
</dbReference>
<dbReference type="AlphaFoldDB" id="A0A239H878"/>
<dbReference type="Pfam" id="PF16884">
    <property type="entry name" value="ADH_N_2"/>
    <property type="match status" value="1"/>
</dbReference>
<dbReference type="EMBL" id="FZOW01000005">
    <property type="protein sequence ID" value="SNS77371.1"/>
    <property type="molecule type" value="Genomic_DNA"/>
</dbReference>
<dbReference type="Proteomes" id="UP000198327">
    <property type="component" value="Unassembled WGS sequence"/>
</dbReference>
<keyword evidence="4" id="KW-1185">Reference proteome</keyword>
<evidence type="ECO:0000256" key="1">
    <source>
        <dbReference type="ARBA" id="ARBA00023002"/>
    </source>
</evidence>
<proteinExistence type="predicted"/>
<protein>
    <recommendedName>
        <fullName evidence="2">Enoyl reductase (ER) domain-containing protein</fullName>
    </recommendedName>
</protein>
<evidence type="ECO:0000313" key="3">
    <source>
        <dbReference type="EMBL" id="SNS77371.1"/>
    </source>
</evidence>
<dbReference type="STRING" id="398843.A3K89_14885"/>
<dbReference type="GO" id="GO:0016628">
    <property type="term" value="F:oxidoreductase activity, acting on the CH-CH group of donors, NAD or NADP as acceptor"/>
    <property type="evidence" value="ECO:0007669"/>
    <property type="project" value="InterPro"/>
</dbReference>
<sequence length="379" mass="39862">MRLNMNLVQELPPCVSFGSIVELNSYRITTQCLALEVPHAVKSRTICLVSSPPDTMETHHFTVRNDELGPLQDGEVLVRNTWLSIDPSIRLRLGSNAPAGYLPPIQPGEPLAGLALGVVMDSRDAGFEFGDTVSHMSGYRDYAVVNSAAGGLGGAGTLTKIDAGSFPPQWFLGPLGSSGLTAYVGLFEILDLKPSDTVWVSAAAGAVGSIATQLAGLHGCTVVASAGNADKVQFLRDSLGATAAFDYHDGDIGALLADAAPDGIDAYFDNVGGSHFAAALDHLRPGGRVAMCGAVSTYGSSTAMPSNLFQITAKSLRLEGFRAGSYDHLYDDMRTLVGGYLQDGRLIYEESVFDGLEQAPVALISMLDGDTTGKTLCRL</sequence>
<keyword evidence="1" id="KW-0560">Oxidoreductase</keyword>
<dbReference type="FunFam" id="3.40.50.720:FF:000121">
    <property type="entry name" value="Prostaglandin reductase 2"/>
    <property type="match status" value="1"/>
</dbReference>